<gene>
    <name evidence="1" type="ORF">PXEA_LOCUS32349</name>
</gene>
<dbReference type="Proteomes" id="UP000784294">
    <property type="component" value="Unassembled WGS sequence"/>
</dbReference>
<evidence type="ECO:0000313" key="1">
    <source>
        <dbReference type="EMBL" id="VEL38909.1"/>
    </source>
</evidence>
<reference evidence="1" key="1">
    <citation type="submission" date="2018-11" db="EMBL/GenBank/DDBJ databases">
        <authorList>
            <consortium name="Pathogen Informatics"/>
        </authorList>
    </citation>
    <scope>NUCLEOTIDE SEQUENCE</scope>
</reference>
<organism evidence="1 2">
    <name type="scientific">Protopolystoma xenopodis</name>
    <dbReference type="NCBI Taxonomy" id="117903"/>
    <lineage>
        <taxon>Eukaryota</taxon>
        <taxon>Metazoa</taxon>
        <taxon>Spiralia</taxon>
        <taxon>Lophotrochozoa</taxon>
        <taxon>Platyhelminthes</taxon>
        <taxon>Monogenea</taxon>
        <taxon>Polyopisthocotylea</taxon>
        <taxon>Polystomatidea</taxon>
        <taxon>Polystomatidae</taxon>
        <taxon>Protopolystoma</taxon>
    </lineage>
</organism>
<evidence type="ECO:0000313" key="2">
    <source>
        <dbReference type="Proteomes" id="UP000784294"/>
    </source>
</evidence>
<comment type="caution">
    <text evidence="1">The sequence shown here is derived from an EMBL/GenBank/DDBJ whole genome shotgun (WGS) entry which is preliminary data.</text>
</comment>
<keyword evidence="2" id="KW-1185">Reference proteome</keyword>
<protein>
    <submittedName>
        <fullName evidence="1">Uncharacterized protein</fullName>
    </submittedName>
</protein>
<sequence>MDRLQVDRARRLRVHCLQALKCISISKLDSTCIRVLSLQKDRGIAQRRLPGRLTFIACPQNSAEKSTLLFSEADDNGLETSMALAAVDRAVGALLSRHAGPCKRWNVWMDCPDLRLP</sequence>
<dbReference type="EMBL" id="CAAALY010259427">
    <property type="protein sequence ID" value="VEL38909.1"/>
    <property type="molecule type" value="Genomic_DNA"/>
</dbReference>
<dbReference type="AlphaFoldDB" id="A0A448XKK7"/>
<name>A0A448XKK7_9PLAT</name>
<proteinExistence type="predicted"/>
<accession>A0A448XKK7</accession>